<evidence type="ECO:0000256" key="3">
    <source>
        <dbReference type="ARBA" id="ARBA00013596"/>
    </source>
</evidence>
<keyword evidence="5 11" id="KW-0547">Nucleotide-binding</keyword>
<dbReference type="PROSITE" id="PS00584">
    <property type="entry name" value="PFKB_KINASES_2"/>
    <property type="match status" value="1"/>
</dbReference>
<dbReference type="InterPro" id="IPR002173">
    <property type="entry name" value="Carboh/pur_kinase_PfkB_CS"/>
</dbReference>
<dbReference type="InterPro" id="IPR011611">
    <property type="entry name" value="PfkB_dom"/>
</dbReference>
<comment type="function">
    <text evidence="11">Catalyzes the ATP-dependent phosphorylation of fructose-l-phosphate to fructose-l,6-bisphosphate.</text>
</comment>
<evidence type="ECO:0000313" key="14">
    <source>
        <dbReference type="Proteomes" id="UP000192783"/>
    </source>
</evidence>
<evidence type="ECO:0000256" key="7">
    <source>
        <dbReference type="ARBA" id="ARBA00022840"/>
    </source>
</evidence>
<dbReference type="NCBIfam" id="TIGR03168">
    <property type="entry name" value="1-PFK"/>
    <property type="match status" value="1"/>
</dbReference>
<evidence type="ECO:0000256" key="11">
    <source>
        <dbReference type="RuleBase" id="RU369061"/>
    </source>
</evidence>
<dbReference type="PANTHER" id="PTHR46566:SF2">
    <property type="entry name" value="ATP-DEPENDENT 6-PHOSPHOFRUCTOKINASE ISOZYME 2"/>
    <property type="match status" value="1"/>
</dbReference>
<dbReference type="Gene3D" id="3.40.1190.20">
    <property type="match status" value="1"/>
</dbReference>
<evidence type="ECO:0000256" key="6">
    <source>
        <dbReference type="ARBA" id="ARBA00022777"/>
    </source>
</evidence>
<dbReference type="GO" id="GO:0008662">
    <property type="term" value="F:1-phosphofructokinase activity"/>
    <property type="evidence" value="ECO:0007669"/>
    <property type="project" value="UniProtKB-UniRule"/>
</dbReference>
<dbReference type="NCBIfam" id="TIGR03828">
    <property type="entry name" value="pfkB"/>
    <property type="match status" value="1"/>
</dbReference>
<reference evidence="13 14" key="1">
    <citation type="submission" date="2017-04" db="EMBL/GenBank/DDBJ databases">
        <authorList>
            <person name="Afonso C.L."/>
            <person name="Miller P.J."/>
            <person name="Scott M.A."/>
            <person name="Spackman E."/>
            <person name="Goraichik I."/>
            <person name="Dimitrov K.M."/>
            <person name="Suarez D.L."/>
            <person name="Swayne D.E."/>
        </authorList>
    </citation>
    <scope>NUCLEOTIDE SEQUENCE [LARGE SCALE GENOMIC DNA]</scope>
    <source>
        <strain evidence="13 14">DSM 13146</strain>
    </source>
</reference>
<comment type="catalytic activity">
    <reaction evidence="9 11">
        <text>beta-D-fructose 1-phosphate + ATP = beta-D-fructose 1,6-bisphosphate + ADP + H(+)</text>
        <dbReference type="Rhea" id="RHEA:14213"/>
        <dbReference type="ChEBI" id="CHEBI:15378"/>
        <dbReference type="ChEBI" id="CHEBI:30616"/>
        <dbReference type="ChEBI" id="CHEBI:32966"/>
        <dbReference type="ChEBI" id="CHEBI:138881"/>
        <dbReference type="ChEBI" id="CHEBI:456216"/>
        <dbReference type="EC" id="2.7.1.56"/>
    </reaction>
</comment>
<dbReference type="RefSeq" id="WP_084057736.1">
    <property type="nucleotide sequence ID" value="NZ_FWXF01000010.1"/>
</dbReference>
<keyword evidence="7 11" id="KW-0067">ATP-binding</keyword>
<evidence type="ECO:0000256" key="8">
    <source>
        <dbReference type="ARBA" id="ARBA00032802"/>
    </source>
</evidence>
<dbReference type="FunFam" id="3.40.1190.20:FF:000001">
    <property type="entry name" value="Phosphofructokinase"/>
    <property type="match status" value="1"/>
</dbReference>
<dbReference type="Pfam" id="PF00294">
    <property type="entry name" value="PfkB"/>
    <property type="match status" value="1"/>
</dbReference>
<dbReference type="GO" id="GO:0016052">
    <property type="term" value="P:carbohydrate catabolic process"/>
    <property type="evidence" value="ECO:0007669"/>
    <property type="project" value="UniProtKB-ARBA"/>
</dbReference>
<keyword evidence="4 10" id="KW-0808">Transferase</keyword>
<dbReference type="AlphaFoldDB" id="A0A1W1XLL7"/>
<dbReference type="InterPro" id="IPR029056">
    <property type="entry name" value="Ribokinase-like"/>
</dbReference>
<accession>A0A1W1XLL7</accession>
<dbReference type="STRING" id="1121390.SAMN02746041_01997"/>
<dbReference type="OrthoDB" id="9801219at2"/>
<keyword evidence="14" id="KW-1185">Reference proteome</keyword>
<evidence type="ECO:0000256" key="4">
    <source>
        <dbReference type="ARBA" id="ARBA00022679"/>
    </source>
</evidence>
<dbReference type="GO" id="GO:0044281">
    <property type="term" value="P:small molecule metabolic process"/>
    <property type="evidence" value="ECO:0007669"/>
    <property type="project" value="UniProtKB-ARBA"/>
</dbReference>
<dbReference type="CDD" id="cd01164">
    <property type="entry name" value="FruK_PfkB_like"/>
    <property type="match status" value="1"/>
</dbReference>
<evidence type="ECO:0000256" key="2">
    <source>
        <dbReference type="ARBA" id="ARBA00012131"/>
    </source>
</evidence>
<comment type="similarity">
    <text evidence="1 11">Belongs to the carbohydrate kinase PfkB family.</text>
</comment>
<keyword evidence="6 11" id="KW-0418">Kinase</keyword>
<dbReference type="GO" id="GO:0005829">
    <property type="term" value="C:cytosol"/>
    <property type="evidence" value="ECO:0007669"/>
    <property type="project" value="TreeGrafter"/>
</dbReference>
<dbReference type="EC" id="2.7.1.56" evidence="2 11"/>
<evidence type="ECO:0000259" key="12">
    <source>
        <dbReference type="Pfam" id="PF00294"/>
    </source>
</evidence>
<proteinExistence type="inferred from homology"/>
<gene>
    <name evidence="13" type="ORF">SAMN02746041_01997</name>
</gene>
<dbReference type="PIRSF" id="PIRSF000535">
    <property type="entry name" value="1PFK/6PFK/LacC"/>
    <property type="match status" value="1"/>
</dbReference>
<sequence length="312" mass="33283">MIYTVTLNPALDRTLVVDRLMEDDTVRVREETCYAGGKGIDVSRVIRELGGHSVALGFVGGYGGSHLEGLLINAGVLTDFVRIGGETRTNIIVKEAETGRQFVLSAAGPEVRAAEIGALYHHILGLPDMDHMVLSGSLPRGVSPSVYGQLVLAARRKGAFVVLDADGEALREALNYRPHCIKPNRHELSRLVDRDLSSQEEIVAACRDIHRSGVPFVLVSRGKEGLILSCAEGPAIRAVGPPVQVDSTVGAGDSAVAGFVLAHWRGQGLEECIRLACAAGTATAMTPGTELCHRRTVEEILPQVVVEMLPEG</sequence>
<dbReference type="InterPro" id="IPR017583">
    <property type="entry name" value="Tagatose/fructose_Pkinase"/>
</dbReference>
<dbReference type="PANTHER" id="PTHR46566">
    <property type="entry name" value="1-PHOSPHOFRUCTOKINASE-RELATED"/>
    <property type="match status" value="1"/>
</dbReference>
<dbReference type="Proteomes" id="UP000192783">
    <property type="component" value="Unassembled WGS sequence"/>
</dbReference>
<organism evidence="13 14">
    <name type="scientific">Desulfacinum hydrothermale DSM 13146</name>
    <dbReference type="NCBI Taxonomy" id="1121390"/>
    <lineage>
        <taxon>Bacteria</taxon>
        <taxon>Pseudomonadati</taxon>
        <taxon>Thermodesulfobacteriota</taxon>
        <taxon>Syntrophobacteria</taxon>
        <taxon>Syntrophobacterales</taxon>
        <taxon>Syntrophobacteraceae</taxon>
        <taxon>Desulfacinum</taxon>
    </lineage>
</organism>
<evidence type="ECO:0000256" key="10">
    <source>
        <dbReference type="PIRNR" id="PIRNR000535"/>
    </source>
</evidence>
<name>A0A1W1XLL7_9BACT</name>
<dbReference type="InterPro" id="IPR022463">
    <property type="entry name" value="1-PFruKinase"/>
</dbReference>
<dbReference type="SUPFAM" id="SSF53613">
    <property type="entry name" value="Ribokinase-like"/>
    <property type="match status" value="1"/>
</dbReference>
<evidence type="ECO:0000256" key="9">
    <source>
        <dbReference type="ARBA" id="ARBA00047745"/>
    </source>
</evidence>
<evidence type="ECO:0000256" key="5">
    <source>
        <dbReference type="ARBA" id="ARBA00022741"/>
    </source>
</evidence>
<protein>
    <recommendedName>
        <fullName evidence="3 11">1-phosphofructokinase</fullName>
        <shortName evidence="11">Fru1PK</shortName>
        <ecNumber evidence="2 11">2.7.1.56</ecNumber>
    </recommendedName>
    <alternativeName>
        <fullName evidence="8 11">Fructose 1-phosphate kinase</fullName>
    </alternativeName>
</protein>
<dbReference type="EMBL" id="FWXF01000010">
    <property type="protein sequence ID" value="SMC24441.1"/>
    <property type="molecule type" value="Genomic_DNA"/>
</dbReference>
<feature type="domain" description="Carbohydrate kinase PfkB" evidence="12">
    <location>
        <begin position="12"/>
        <end position="292"/>
    </location>
</feature>
<dbReference type="GO" id="GO:0005524">
    <property type="term" value="F:ATP binding"/>
    <property type="evidence" value="ECO:0007669"/>
    <property type="project" value="UniProtKB-UniRule"/>
</dbReference>
<evidence type="ECO:0000313" key="13">
    <source>
        <dbReference type="EMBL" id="SMC24441.1"/>
    </source>
</evidence>
<evidence type="ECO:0000256" key="1">
    <source>
        <dbReference type="ARBA" id="ARBA00010688"/>
    </source>
</evidence>